<proteinExistence type="predicted"/>
<dbReference type="OrthoDB" id="9801625at2"/>
<dbReference type="Proteomes" id="UP000324646">
    <property type="component" value="Chromosome"/>
</dbReference>
<protein>
    <submittedName>
        <fullName evidence="1">Uncharacterized protein</fullName>
    </submittedName>
</protein>
<name>A0A5C0SDZ8_CRATE</name>
<evidence type="ECO:0000313" key="2">
    <source>
        <dbReference type="Proteomes" id="UP000324646"/>
    </source>
</evidence>
<evidence type="ECO:0000313" key="1">
    <source>
        <dbReference type="EMBL" id="QEK12511.1"/>
    </source>
</evidence>
<organism evidence="1 2">
    <name type="scientific">Crassaminicella thermophila</name>
    <dbReference type="NCBI Taxonomy" id="2599308"/>
    <lineage>
        <taxon>Bacteria</taxon>
        <taxon>Bacillati</taxon>
        <taxon>Bacillota</taxon>
        <taxon>Clostridia</taxon>
        <taxon>Eubacteriales</taxon>
        <taxon>Clostridiaceae</taxon>
        <taxon>Crassaminicella</taxon>
    </lineage>
</organism>
<dbReference type="AlphaFoldDB" id="A0A5C0SDZ8"/>
<dbReference type="KEGG" id="crs:FQB35_09330"/>
<keyword evidence="2" id="KW-1185">Reference proteome</keyword>
<reference evidence="1 2" key="1">
    <citation type="submission" date="2019-07" db="EMBL/GenBank/DDBJ databases">
        <title>Complete genome of Crassaminicella thermophila SY095.</title>
        <authorList>
            <person name="Li X."/>
        </authorList>
    </citation>
    <scope>NUCLEOTIDE SEQUENCE [LARGE SCALE GENOMIC DNA]</scope>
    <source>
        <strain evidence="1 2">SY095</strain>
    </source>
</reference>
<accession>A0A5C0SDZ8</accession>
<sequence>MDRVKKELGNDFVFEVAKEGFIYDFLLIIGGCTNCCANYKGIQTKQGIFFVKDERDYEKVIDAIRKIIQ</sequence>
<dbReference type="RefSeq" id="WP_148809665.1">
    <property type="nucleotide sequence ID" value="NZ_CP042243.1"/>
</dbReference>
<gene>
    <name evidence="1" type="ORF">FQB35_09330</name>
</gene>
<dbReference type="EMBL" id="CP042243">
    <property type="protein sequence ID" value="QEK12511.1"/>
    <property type="molecule type" value="Genomic_DNA"/>
</dbReference>